<evidence type="ECO:0000256" key="4">
    <source>
        <dbReference type="ARBA" id="ARBA00010617"/>
    </source>
</evidence>
<reference evidence="16 17" key="1">
    <citation type="journal article" date="2019" name="Nat. Ecol. Evol.">
        <title>Megaphylogeny resolves global patterns of mushroom evolution.</title>
        <authorList>
            <person name="Varga T."/>
            <person name="Krizsan K."/>
            <person name="Foldi C."/>
            <person name="Dima B."/>
            <person name="Sanchez-Garcia M."/>
            <person name="Sanchez-Ramirez S."/>
            <person name="Szollosi G.J."/>
            <person name="Szarkandi J.G."/>
            <person name="Papp V."/>
            <person name="Albert L."/>
            <person name="Andreopoulos W."/>
            <person name="Angelini C."/>
            <person name="Antonin V."/>
            <person name="Barry K.W."/>
            <person name="Bougher N.L."/>
            <person name="Buchanan P."/>
            <person name="Buyck B."/>
            <person name="Bense V."/>
            <person name="Catcheside P."/>
            <person name="Chovatia M."/>
            <person name="Cooper J."/>
            <person name="Damon W."/>
            <person name="Desjardin D."/>
            <person name="Finy P."/>
            <person name="Geml J."/>
            <person name="Haridas S."/>
            <person name="Hughes K."/>
            <person name="Justo A."/>
            <person name="Karasinski D."/>
            <person name="Kautmanova I."/>
            <person name="Kiss B."/>
            <person name="Kocsube S."/>
            <person name="Kotiranta H."/>
            <person name="LaButti K.M."/>
            <person name="Lechner B.E."/>
            <person name="Liimatainen K."/>
            <person name="Lipzen A."/>
            <person name="Lukacs Z."/>
            <person name="Mihaltcheva S."/>
            <person name="Morgado L.N."/>
            <person name="Niskanen T."/>
            <person name="Noordeloos M.E."/>
            <person name="Ohm R.A."/>
            <person name="Ortiz-Santana B."/>
            <person name="Ovrebo C."/>
            <person name="Racz N."/>
            <person name="Riley R."/>
            <person name="Savchenko A."/>
            <person name="Shiryaev A."/>
            <person name="Soop K."/>
            <person name="Spirin V."/>
            <person name="Szebenyi C."/>
            <person name="Tomsovsky M."/>
            <person name="Tulloss R.E."/>
            <person name="Uehling J."/>
            <person name="Grigoriev I.V."/>
            <person name="Vagvolgyi C."/>
            <person name="Papp T."/>
            <person name="Martin F.M."/>
            <person name="Miettinen O."/>
            <person name="Hibbett D.S."/>
            <person name="Nagy L.G."/>
        </authorList>
    </citation>
    <scope>NUCLEOTIDE SEQUENCE [LARGE SCALE GENOMIC DNA]</scope>
    <source>
        <strain evidence="16 17">HHB13444</strain>
    </source>
</reference>
<dbReference type="Gene3D" id="1.10.630.10">
    <property type="entry name" value="Cytochrome P450"/>
    <property type="match status" value="1"/>
</dbReference>
<evidence type="ECO:0000313" key="17">
    <source>
        <dbReference type="Proteomes" id="UP000308197"/>
    </source>
</evidence>
<evidence type="ECO:0000256" key="14">
    <source>
        <dbReference type="RuleBase" id="RU000461"/>
    </source>
</evidence>
<comment type="pathway">
    <text evidence="3">Secondary metabolite biosynthesis.</text>
</comment>
<evidence type="ECO:0000256" key="1">
    <source>
        <dbReference type="ARBA" id="ARBA00001971"/>
    </source>
</evidence>
<keyword evidence="17" id="KW-1185">Reference proteome</keyword>
<feature type="transmembrane region" description="Helical" evidence="15">
    <location>
        <begin position="6"/>
        <end position="24"/>
    </location>
</feature>
<dbReference type="EMBL" id="ML211041">
    <property type="protein sequence ID" value="TFK90598.1"/>
    <property type="molecule type" value="Genomic_DNA"/>
</dbReference>
<evidence type="ECO:0000256" key="11">
    <source>
        <dbReference type="ARBA" id="ARBA00023033"/>
    </source>
</evidence>
<evidence type="ECO:0000313" key="16">
    <source>
        <dbReference type="EMBL" id="TFK90598.1"/>
    </source>
</evidence>
<dbReference type="GO" id="GO:0020037">
    <property type="term" value="F:heme binding"/>
    <property type="evidence" value="ECO:0007669"/>
    <property type="project" value="InterPro"/>
</dbReference>
<dbReference type="Pfam" id="PF00067">
    <property type="entry name" value="p450"/>
    <property type="match status" value="1"/>
</dbReference>
<keyword evidence="12 15" id="KW-0472">Membrane</keyword>
<evidence type="ECO:0000256" key="13">
    <source>
        <dbReference type="PIRSR" id="PIRSR602401-1"/>
    </source>
</evidence>
<dbReference type="GO" id="GO:0005506">
    <property type="term" value="F:iron ion binding"/>
    <property type="evidence" value="ECO:0007669"/>
    <property type="project" value="InterPro"/>
</dbReference>
<evidence type="ECO:0000256" key="12">
    <source>
        <dbReference type="ARBA" id="ARBA00023136"/>
    </source>
</evidence>
<keyword evidence="7 13" id="KW-0479">Metal-binding</keyword>
<evidence type="ECO:0000256" key="7">
    <source>
        <dbReference type="ARBA" id="ARBA00022723"/>
    </source>
</evidence>
<dbReference type="PROSITE" id="PS00086">
    <property type="entry name" value="CYTOCHROME_P450"/>
    <property type="match status" value="1"/>
</dbReference>
<dbReference type="GO" id="GO:0016020">
    <property type="term" value="C:membrane"/>
    <property type="evidence" value="ECO:0007669"/>
    <property type="project" value="UniProtKB-SubCell"/>
</dbReference>
<keyword evidence="6 15" id="KW-0812">Transmembrane</keyword>
<evidence type="ECO:0000256" key="6">
    <source>
        <dbReference type="ARBA" id="ARBA00022692"/>
    </source>
</evidence>
<dbReference type="InterPro" id="IPR001128">
    <property type="entry name" value="Cyt_P450"/>
</dbReference>
<proteinExistence type="inferred from homology"/>
<evidence type="ECO:0000256" key="5">
    <source>
        <dbReference type="ARBA" id="ARBA00022617"/>
    </source>
</evidence>
<organism evidence="16 17">
    <name type="scientific">Polyporus arcularius HHB13444</name>
    <dbReference type="NCBI Taxonomy" id="1314778"/>
    <lineage>
        <taxon>Eukaryota</taxon>
        <taxon>Fungi</taxon>
        <taxon>Dikarya</taxon>
        <taxon>Basidiomycota</taxon>
        <taxon>Agaricomycotina</taxon>
        <taxon>Agaricomycetes</taxon>
        <taxon>Polyporales</taxon>
        <taxon>Polyporaceae</taxon>
        <taxon>Polyporus</taxon>
    </lineage>
</organism>
<dbReference type="InterPro" id="IPR036396">
    <property type="entry name" value="Cyt_P450_sf"/>
</dbReference>
<keyword evidence="5 13" id="KW-0349">Heme</keyword>
<dbReference type="InParanoid" id="A0A5C3PS11"/>
<dbReference type="PRINTS" id="PR00385">
    <property type="entry name" value="P450"/>
</dbReference>
<dbReference type="InterPro" id="IPR050364">
    <property type="entry name" value="Cytochrome_P450_fung"/>
</dbReference>
<dbReference type="GO" id="GO:0004497">
    <property type="term" value="F:monooxygenase activity"/>
    <property type="evidence" value="ECO:0007669"/>
    <property type="project" value="UniProtKB-KW"/>
</dbReference>
<dbReference type="STRING" id="1314778.A0A5C3PS11"/>
<gene>
    <name evidence="16" type="ORF">K466DRAFT_484469</name>
</gene>
<evidence type="ECO:0000256" key="2">
    <source>
        <dbReference type="ARBA" id="ARBA00004370"/>
    </source>
</evidence>
<keyword evidence="10 13" id="KW-0408">Iron</keyword>
<dbReference type="SUPFAM" id="SSF48264">
    <property type="entry name" value="Cytochrome P450"/>
    <property type="match status" value="1"/>
</dbReference>
<dbReference type="InterPro" id="IPR017972">
    <property type="entry name" value="Cyt_P450_CS"/>
</dbReference>
<evidence type="ECO:0000256" key="3">
    <source>
        <dbReference type="ARBA" id="ARBA00005179"/>
    </source>
</evidence>
<comment type="subcellular location">
    <subcellularLocation>
        <location evidence="2">Membrane</location>
    </subcellularLocation>
</comment>
<keyword evidence="8 15" id="KW-1133">Transmembrane helix</keyword>
<dbReference type="GO" id="GO:0016705">
    <property type="term" value="F:oxidoreductase activity, acting on paired donors, with incorporation or reduction of molecular oxygen"/>
    <property type="evidence" value="ECO:0007669"/>
    <property type="project" value="InterPro"/>
</dbReference>
<comment type="similarity">
    <text evidence="4 14">Belongs to the cytochrome P450 family.</text>
</comment>
<dbReference type="PANTHER" id="PTHR46300:SF2">
    <property type="entry name" value="CYTOCHROME P450 MONOOXYGENASE ALNH-RELATED"/>
    <property type="match status" value="1"/>
</dbReference>
<dbReference type="InterPro" id="IPR002401">
    <property type="entry name" value="Cyt_P450_E_grp-I"/>
</dbReference>
<evidence type="ECO:0000256" key="15">
    <source>
        <dbReference type="SAM" id="Phobius"/>
    </source>
</evidence>
<dbReference type="AlphaFoldDB" id="A0A5C3PS11"/>
<sequence length="537" mass="59939">MLTSSVAPLAVAVLSVVLLSILWTQRARRSHLPPGPPPLPILGNLLDIPRKLCVADYQPLADKYGDVVYLNAVTQSIVVLGTYAGASELLDKRSSRYSDRPSLVMASLIGGDWLIPYSGYTDLWRQRRKRFHEFFSATAIREYAHAQEVGARALVRLLLSTPENYFDNVEFAFGSTIFSSVYGIDISSPNDEYLVMADEVMRIIKEAYTPGKFLVEVFPWMRHVPAWLPGMSFKRKAAEWSILLQEMRNKAFDAAFDKARRGDISPCVLTAILDKGSNQRQLSEDEEALARDVCGVAYLGASQGSSSTFFTFLYAMALHPDVQRRAQAEIDIVVGRSRLPLMSDRPALPYIDALVNECLRWMPTAQLGVPHRSMADDEYNGYLIPKGTLVLTNTRAIGRSKEHYVDPDEFRPERFLKDGQLNRDILSPRAYAFGFGRRICPGMHFGEASLFITIASVLHALTIRPGLDEHGRPSLPSSEDVPMKDGFLTYVSLRPRKASTYVLCADTPKYLATCSRRGLEPTVVTVGARTSIEDTRS</sequence>
<evidence type="ECO:0000256" key="8">
    <source>
        <dbReference type="ARBA" id="ARBA00022989"/>
    </source>
</evidence>
<name>A0A5C3PS11_9APHY</name>
<keyword evidence="11 14" id="KW-0503">Monooxygenase</keyword>
<dbReference type="Proteomes" id="UP000308197">
    <property type="component" value="Unassembled WGS sequence"/>
</dbReference>
<protein>
    <submittedName>
        <fullName evidence="16">Cytochrome P450</fullName>
    </submittedName>
</protein>
<evidence type="ECO:0000256" key="10">
    <source>
        <dbReference type="ARBA" id="ARBA00023004"/>
    </source>
</evidence>
<accession>A0A5C3PS11</accession>
<dbReference type="PANTHER" id="PTHR46300">
    <property type="entry name" value="P450, PUTATIVE (EUROFUNG)-RELATED-RELATED"/>
    <property type="match status" value="1"/>
</dbReference>
<dbReference type="PRINTS" id="PR00463">
    <property type="entry name" value="EP450I"/>
</dbReference>
<evidence type="ECO:0000256" key="9">
    <source>
        <dbReference type="ARBA" id="ARBA00023002"/>
    </source>
</evidence>
<keyword evidence="9 14" id="KW-0560">Oxidoreductase</keyword>
<feature type="binding site" description="axial binding residue" evidence="13">
    <location>
        <position position="440"/>
    </location>
    <ligand>
        <name>heme</name>
        <dbReference type="ChEBI" id="CHEBI:30413"/>
    </ligand>
    <ligandPart>
        <name>Fe</name>
        <dbReference type="ChEBI" id="CHEBI:18248"/>
    </ligandPart>
</feature>
<comment type="cofactor">
    <cofactor evidence="1 13">
        <name>heme</name>
        <dbReference type="ChEBI" id="CHEBI:30413"/>
    </cofactor>
</comment>
<dbReference type="CDD" id="cd11065">
    <property type="entry name" value="CYP64-like"/>
    <property type="match status" value="1"/>
</dbReference>